<feature type="compositionally biased region" description="Basic and acidic residues" evidence="2">
    <location>
        <begin position="492"/>
        <end position="508"/>
    </location>
</feature>
<feature type="region of interest" description="Disordered" evidence="2">
    <location>
        <begin position="450"/>
        <end position="576"/>
    </location>
</feature>
<comment type="caution">
    <text evidence="5">The sequence shown here is derived from an EMBL/GenBank/DDBJ whole genome shotgun (WGS) entry which is preliminary data.</text>
</comment>
<keyword evidence="3" id="KW-1133">Transmembrane helix</keyword>
<dbReference type="SMART" id="SM00423">
    <property type="entry name" value="PSI"/>
    <property type="match status" value="2"/>
</dbReference>
<evidence type="ECO:0000259" key="4">
    <source>
        <dbReference type="SMART" id="SM00423"/>
    </source>
</evidence>
<feature type="domain" description="PSI" evidence="4">
    <location>
        <begin position="235"/>
        <end position="286"/>
    </location>
</feature>
<accession>A0A9K3CW08</accession>
<dbReference type="InterPro" id="IPR016201">
    <property type="entry name" value="PSI"/>
</dbReference>
<feature type="compositionally biased region" description="Low complexity" evidence="2">
    <location>
        <begin position="553"/>
        <end position="568"/>
    </location>
</feature>
<feature type="compositionally biased region" description="Polar residues" evidence="2">
    <location>
        <begin position="535"/>
        <end position="552"/>
    </location>
</feature>
<gene>
    <name evidence="5" type="ORF">KIPB_004445</name>
</gene>
<evidence type="ECO:0000313" key="5">
    <source>
        <dbReference type="EMBL" id="GIQ83170.1"/>
    </source>
</evidence>
<dbReference type="EMBL" id="BDIP01000952">
    <property type="protein sequence ID" value="GIQ83170.1"/>
    <property type="molecule type" value="Genomic_DNA"/>
</dbReference>
<keyword evidence="1" id="KW-0325">Glycoprotein</keyword>
<dbReference type="AlphaFoldDB" id="A0A9K3CW08"/>
<evidence type="ECO:0000256" key="1">
    <source>
        <dbReference type="ARBA" id="ARBA00023180"/>
    </source>
</evidence>
<feature type="compositionally biased region" description="Low complexity" evidence="2">
    <location>
        <begin position="513"/>
        <end position="524"/>
    </location>
</feature>
<protein>
    <recommendedName>
        <fullName evidence="4">PSI domain-containing protein</fullName>
    </recommendedName>
</protein>
<keyword evidence="6" id="KW-1185">Reference proteome</keyword>
<name>A0A9K3CW08_9EUKA</name>
<feature type="domain" description="PSI" evidence="4">
    <location>
        <begin position="48"/>
        <end position="96"/>
    </location>
</feature>
<evidence type="ECO:0000313" key="6">
    <source>
        <dbReference type="Proteomes" id="UP000265618"/>
    </source>
</evidence>
<proteinExistence type="predicted"/>
<sequence>MVVSMFVCHSLCLGVPRYSGPTLSHISGDTLESEPGDVLEALGFPTADCSAHTDCLSCMSVNTGMFTLCGWCVQGDQATCVSGGKDGPTDSDTVCTAYEAHDTQAQGNVCCVDSYDDCSTCLSSGACVFYSESGRCIHESMPGGELAEYDQRWLDISIASLLHRDSSADTVRGRDPIGEDVPFTTPADCCVTHASCTQCAAHAECRWCLAGDGMCTHPDSTHFTCSGGEGAMTQTCCEGSSCASCYSSSGSLVPSSPPCVWCNSTQECVYGPGSDVISDVSDITCPDPLMLGPDYCANSCYVDHSSCDTCTKAQGCIWMDDVMWTGTSVPPDTDSFCDRGGVSGPESRVISYGPASQLVYDPDTYCYFTCAVSGETLMMCLWGLGALFLLSLCVCHTVYKHNQRRKYRMIVQQSESDLHSFEYAAQQEYDVMILQAMPDHTETRGTMVQRVGGRSDEGSQPESDTPCSPIVDKGMSRSVSIRERLSQMVRVGRREKGGERGKTERRTQSETMPLLSLSASDSSPSDPPRGVGRESSVSVTDSESGGRTDSGGSPSDVTSVSLSLSSPSKGREMGLDSLYQREAGSDCTRAAGVGSVALSRHERNERLQVLMNQETERESREVRERQRLRLEQERADALTAKAEREREMRRVMERMAAVAVPWED</sequence>
<evidence type="ECO:0000256" key="3">
    <source>
        <dbReference type="SAM" id="Phobius"/>
    </source>
</evidence>
<feature type="transmembrane region" description="Helical" evidence="3">
    <location>
        <begin position="376"/>
        <end position="399"/>
    </location>
</feature>
<keyword evidence="3" id="KW-0472">Membrane</keyword>
<evidence type="ECO:0000256" key="2">
    <source>
        <dbReference type="SAM" id="MobiDB-lite"/>
    </source>
</evidence>
<organism evidence="5 6">
    <name type="scientific">Kipferlia bialata</name>
    <dbReference type="NCBI Taxonomy" id="797122"/>
    <lineage>
        <taxon>Eukaryota</taxon>
        <taxon>Metamonada</taxon>
        <taxon>Carpediemonas-like organisms</taxon>
        <taxon>Kipferlia</taxon>
    </lineage>
</organism>
<reference evidence="5 6" key="1">
    <citation type="journal article" date="2018" name="PLoS ONE">
        <title>The draft genome of Kipferlia bialata reveals reductive genome evolution in fornicate parasites.</title>
        <authorList>
            <person name="Tanifuji G."/>
            <person name="Takabayashi S."/>
            <person name="Kume K."/>
            <person name="Takagi M."/>
            <person name="Nakayama T."/>
            <person name="Kamikawa R."/>
            <person name="Inagaki Y."/>
            <person name="Hashimoto T."/>
        </authorList>
    </citation>
    <scope>NUCLEOTIDE SEQUENCE [LARGE SCALE GENOMIC DNA]</scope>
    <source>
        <strain evidence="5">NY0173</strain>
    </source>
</reference>
<keyword evidence="3" id="KW-0812">Transmembrane</keyword>
<dbReference type="Proteomes" id="UP000265618">
    <property type="component" value="Unassembled WGS sequence"/>
</dbReference>